<evidence type="ECO:0000259" key="1">
    <source>
        <dbReference type="Pfam" id="PF14947"/>
    </source>
</evidence>
<sequence>MEKYTPITYRIRRNENMVGHRTQIKIVGEILDTATQEIDEYEGTTITHIIRKANISHGRLSRILNNLVSQGLLEQVTSKRSYRYKTSPSGREFLTAYKTFREFSDDFGLTI</sequence>
<dbReference type="Pfam" id="PF14947">
    <property type="entry name" value="HTH_45"/>
    <property type="match status" value="1"/>
</dbReference>
<dbReference type="InterPro" id="IPR038723">
    <property type="entry name" value="ArnR1-like_HTH"/>
</dbReference>
<dbReference type="InterPro" id="IPR036388">
    <property type="entry name" value="WH-like_DNA-bd_sf"/>
</dbReference>
<feature type="domain" description="ArnR1-like winged helix-turn-helix" evidence="1">
    <location>
        <begin position="21"/>
        <end position="103"/>
    </location>
</feature>
<dbReference type="InterPro" id="IPR036390">
    <property type="entry name" value="WH_DNA-bd_sf"/>
</dbReference>
<proteinExistence type="predicted"/>
<organism evidence="2">
    <name type="scientific">uncultured marine thaumarchaeote SAT1000_12_G12</name>
    <dbReference type="NCBI Taxonomy" id="1456380"/>
    <lineage>
        <taxon>Archaea</taxon>
        <taxon>Nitrososphaerota</taxon>
        <taxon>environmental samples</taxon>
    </lineage>
</organism>
<name>A0A075I5K5_9ARCH</name>
<dbReference type="EMBL" id="KF901222">
    <property type="protein sequence ID" value="AIF23145.1"/>
    <property type="molecule type" value="Genomic_DNA"/>
</dbReference>
<dbReference type="AlphaFoldDB" id="A0A075I5K5"/>
<dbReference type="SUPFAM" id="SSF46785">
    <property type="entry name" value="Winged helix' DNA-binding domain"/>
    <property type="match status" value="1"/>
</dbReference>
<dbReference type="Gene3D" id="1.10.10.10">
    <property type="entry name" value="Winged helix-like DNA-binding domain superfamily/Winged helix DNA-binding domain"/>
    <property type="match status" value="1"/>
</dbReference>
<accession>A0A075I5K5</accession>
<protein>
    <submittedName>
        <fullName evidence="2">Putative transcriptional regulator</fullName>
    </submittedName>
</protein>
<evidence type="ECO:0000313" key="2">
    <source>
        <dbReference type="EMBL" id="AIF23145.1"/>
    </source>
</evidence>
<reference evidence="2" key="1">
    <citation type="journal article" date="2014" name="Genome Biol. Evol.">
        <title>Pangenome evidence for extensive interdomain horizontal transfer affecting lineage core and shell genes in uncultured planktonic thaumarchaeota and euryarchaeota.</title>
        <authorList>
            <person name="Deschamps P."/>
            <person name="Zivanovic Y."/>
            <person name="Moreira D."/>
            <person name="Rodriguez-Valera F."/>
            <person name="Lopez-Garcia P."/>
        </authorList>
    </citation>
    <scope>NUCLEOTIDE SEQUENCE</scope>
</reference>